<evidence type="ECO:0000256" key="4">
    <source>
        <dbReference type="ARBA" id="ARBA00023268"/>
    </source>
</evidence>
<evidence type="ECO:0000259" key="7">
    <source>
        <dbReference type="PROSITE" id="PS50075"/>
    </source>
</evidence>
<evidence type="ECO:0000256" key="5">
    <source>
        <dbReference type="ARBA" id="ARBA00023315"/>
    </source>
</evidence>
<dbReference type="SMART" id="SM00823">
    <property type="entry name" value="PKS_PP"/>
    <property type="match status" value="1"/>
</dbReference>
<proteinExistence type="predicted"/>
<dbReference type="InterPro" id="IPR020806">
    <property type="entry name" value="PKS_PP-bd"/>
</dbReference>
<accession>D9WB16</accession>
<keyword evidence="10" id="KW-1185">Reference proteome</keyword>
<dbReference type="PROSITE" id="PS00606">
    <property type="entry name" value="KS3_1"/>
    <property type="match status" value="1"/>
</dbReference>
<dbReference type="InterPro" id="IPR032821">
    <property type="entry name" value="PKS_assoc"/>
</dbReference>
<keyword evidence="3" id="KW-0808">Transferase</keyword>
<dbReference type="HOGENOM" id="CLU_000022_16_2_11"/>
<dbReference type="EMBL" id="GG657754">
    <property type="protein sequence ID" value="EFL20810.1"/>
    <property type="molecule type" value="Genomic_DNA"/>
</dbReference>
<dbReference type="Proteomes" id="UP000003963">
    <property type="component" value="Unassembled WGS sequence"/>
</dbReference>
<gene>
    <name evidence="9" type="ORF">SSOG_00522</name>
</gene>
<dbReference type="Pfam" id="PF02801">
    <property type="entry name" value="Ketoacyl-synt_C"/>
    <property type="match status" value="1"/>
</dbReference>
<feature type="domain" description="Ketosynthase family 3 (KS3)" evidence="8">
    <location>
        <begin position="115"/>
        <end position="545"/>
    </location>
</feature>
<dbReference type="CDD" id="cd00833">
    <property type="entry name" value="PKS"/>
    <property type="match status" value="1"/>
</dbReference>
<dbReference type="GO" id="GO:0006633">
    <property type="term" value="P:fatty acid biosynthetic process"/>
    <property type="evidence" value="ECO:0007669"/>
    <property type="project" value="InterPro"/>
</dbReference>
<sequence length="634" mass="65975">PGRAGDGEFAAKLAALPPVERDRLLLDTVRGQAAAVLGHGSVETVAERRAFREVGFDSLTAVDLRNRLAAITGLSLPATMVFDHPTPVALAEFLRTGITGDQQRTAAPAVSATTDEPIAIIGMSCRYPGEANSPEELWELVMGGTDAISGFPADRGWPTDALYDPDPDTPGRTYSAQGGFLHHAADFDPVFFGISPREAMTMDPQQRLLLETAWEAFERAGIVPDTVRSTLTGAFIGASYQDYQAGGAPGGDGADGSEGPDGHAVTGTLSSVLSGRVSYLLGLEGPAVTLDTACSSSLTALHLACQSLRNGESTLALAGGVSLMSTPNTFIGFSRQRALAPDGRCKAYADSADGMALAEGVGMVLVERLSDARRNGHPVLAVVRGSAVNQDGASNGLTAPNGPSQQRVIRQALANSGLSAADVDAIEGHGTGTALGDPIEAQALLAAYGQDRTRPLLLGSIKSNIGHTQAASGAASVIKMVMALRHGVLPPTLHADTPSSHVDWSAGAVELLTEPTDWPRTGRPRRAGVSSFGISGTNVHTVLEQAPPVEEPAEPADGPRAEIVPLVLSGRTDDALRAQAGRLLSLIEDRPGTHLTDLAYSQALYRSSFRTPRGRHHPRPGRPAQRPAGACATA</sequence>
<dbReference type="Gene3D" id="1.10.1200.10">
    <property type="entry name" value="ACP-like"/>
    <property type="match status" value="1"/>
</dbReference>
<dbReference type="SUPFAM" id="SSF47336">
    <property type="entry name" value="ACP-like"/>
    <property type="match status" value="1"/>
</dbReference>
<dbReference type="PROSITE" id="PS00012">
    <property type="entry name" value="PHOSPHOPANTETHEINE"/>
    <property type="match status" value="1"/>
</dbReference>
<evidence type="ECO:0000256" key="2">
    <source>
        <dbReference type="ARBA" id="ARBA00022553"/>
    </source>
</evidence>
<dbReference type="AlphaFoldDB" id="D9WB16"/>
<dbReference type="GO" id="GO:0004315">
    <property type="term" value="F:3-oxoacyl-[acyl-carrier-protein] synthase activity"/>
    <property type="evidence" value="ECO:0007669"/>
    <property type="project" value="InterPro"/>
</dbReference>
<evidence type="ECO:0000259" key="8">
    <source>
        <dbReference type="PROSITE" id="PS52004"/>
    </source>
</evidence>
<dbReference type="GO" id="GO:0004312">
    <property type="term" value="F:fatty acid synthase activity"/>
    <property type="evidence" value="ECO:0007669"/>
    <property type="project" value="TreeGrafter"/>
</dbReference>
<dbReference type="GO" id="GO:0033068">
    <property type="term" value="P:macrolide biosynthetic process"/>
    <property type="evidence" value="ECO:0007669"/>
    <property type="project" value="UniProtKB-ARBA"/>
</dbReference>
<keyword evidence="2" id="KW-0597">Phosphoprotein</keyword>
<dbReference type="InterPro" id="IPR018201">
    <property type="entry name" value="Ketoacyl_synth_AS"/>
</dbReference>
<dbReference type="Pfam" id="PF00109">
    <property type="entry name" value="ketoacyl-synt"/>
    <property type="match status" value="1"/>
</dbReference>
<dbReference type="PANTHER" id="PTHR43775">
    <property type="entry name" value="FATTY ACID SYNTHASE"/>
    <property type="match status" value="1"/>
</dbReference>
<dbReference type="PROSITE" id="PS52004">
    <property type="entry name" value="KS3_2"/>
    <property type="match status" value="1"/>
</dbReference>
<dbReference type="Gene3D" id="3.40.47.10">
    <property type="match status" value="1"/>
</dbReference>
<dbReference type="PANTHER" id="PTHR43775:SF51">
    <property type="entry name" value="INACTIVE PHENOLPHTHIOCEROL SYNTHESIS POLYKETIDE SYNTHASE TYPE I PKS1-RELATED"/>
    <property type="match status" value="1"/>
</dbReference>
<evidence type="ECO:0000313" key="10">
    <source>
        <dbReference type="Proteomes" id="UP000003963"/>
    </source>
</evidence>
<dbReference type="InterPro" id="IPR036736">
    <property type="entry name" value="ACP-like_sf"/>
</dbReference>
<dbReference type="GO" id="GO:0031177">
    <property type="term" value="F:phosphopantetheine binding"/>
    <property type="evidence" value="ECO:0007669"/>
    <property type="project" value="InterPro"/>
</dbReference>
<dbReference type="InterPro" id="IPR006162">
    <property type="entry name" value="Ppantetheine_attach_site"/>
</dbReference>
<dbReference type="SMART" id="SM00825">
    <property type="entry name" value="PKS_KS"/>
    <property type="match status" value="1"/>
</dbReference>
<feature type="region of interest" description="Disordered" evidence="6">
    <location>
        <begin position="608"/>
        <end position="634"/>
    </location>
</feature>
<evidence type="ECO:0000313" key="9">
    <source>
        <dbReference type="EMBL" id="EFL20810.1"/>
    </source>
</evidence>
<feature type="compositionally biased region" description="Low complexity" evidence="6">
    <location>
        <begin position="622"/>
        <end position="634"/>
    </location>
</feature>
<dbReference type="InterPro" id="IPR014031">
    <property type="entry name" value="Ketoacyl_synth_C"/>
</dbReference>
<dbReference type="InterPro" id="IPR009081">
    <property type="entry name" value="PP-bd_ACP"/>
</dbReference>
<dbReference type="InterPro" id="IPR014030">
    <property type="entry name" value="Ketoacyl_synth_N"/>
</dbReference>
<dbReference type="Pfam" id="PF16197">
    <property type="entry name" value="KAsynt_C_assoc"/>
    <property type="match status" value="1"/>
</dbReference>
<name>D9WB16_9ACTN</name>
<dbReference type="FunFam" id="3.40.47.10:FF:000019">
    <property type="entry name" value="Polyketide synthase type I"/>
    <property type="match status" value="1"/>
</dbReference>
<keyword evidence="4" id="KW-0511">Multifunctional enzyme</keyword>
<organism evidence="9 10">
    <name type="scientific">Streptomyces himastatinicus ATCC 53653</name>
    <dbReference type="NCBI Taxonomy" id="457427"/>
    <lineage>
        <taxon>Bacteria</taxon>
        <taxon>Bacillati</taxon>
        <taxon>Actinomycetota</taxon>
        <taxon>Actinomycetes</taxon>
        <taxon>Kitasatosporales</taxon>
        <taxon>Streptomycetaceae</taxon>
        <taxon>Streptomyces</taxon>
        <taxon>Streptomyces violaceusniger group</taxon>
    </lineage>
</organism>
<dbReference type="InterPro" id="IPR050091">
    <property type="entry name" value="PKS_NRPS_Biosynth_Enz"/>
</dbReference>
<protein>
    <submittedName>
        <fullName evidence="9">Modular polyketide synthase</fullName>
    </submittedName>
</protein>
<dbReference type="FunFam" id="1.10.1200.10:FF:000007">
    <property type="entry name" value="Probable polyketide synthase pks17"/>
    <property type="match status" value="1"/>
</dbReference>
<dbReference type="STRING" id="457427.SSOG_00522"/>
<dbReference type="InterPro" id="IPR016039">
    <property type="entry name" value="Thiolase-like"/>
</dbReference>
<dbReference type="SUPFAM" id="SSF53901">
    <property type="entry name" value="Thiolase-like"/>
    <property type="match status" value="1"/>
</dbReference>
<feature type="non-terminal residue" evidence="9">
    <location>
        <position position="1"/>
    </location>
</feature>
<dbReference type="Gene3D" id="3.30.70.3290">
    <property type="match status" value="1"/>
</dbReference>
<dbReference type="PROSITE" id="PS50075">
    <property type="entry name" value="CARRIER"/>
    <property type="match status" value="1"/>
</dbReference>
<evidence type="ECO:0000256" key="3">
    <source>
        <dbReference type="ARBA" id="ARBA00022679"/>
    </source>
</evidence>
<keyword evidence="5" id="KW-0012">Acyltransferase</keyword>
<dbReference type="Pfam" id="PF00550">
    <property type="entry name" value="PP-binding"/>
    <property type="match status" value="1"/>
</dbReference>
<reference evidence="9 10" key="1">
    <citation type="submission" date="2009-02" db="EMBL/GenBank/DDBJ databases">
        <title>Annotation of Streptomyces hygroscopicus strain ATCC 53653.</title>
        <authorList>
            <consortium name="The Broad Institute Genome Sequencing Platform"/>
            <consortium name="Broad Institute Microbial Sequencing Center"/>
            <person name="Fischbach M."/>
            <person name="Godfrey P."/>
            <person name="Ward D."/>
            <person name="Young S."/>
            <person name="Zeng Q."/>
            <person name="Koehrsen M."/>
            <person name="Alvarado L."/>
            <person name="Berlin A.M."/>
            <person name="Bochicchio J."/>
            <person name="Borenstein D."/>
            <person name="Chapman S.B."/>
            <person name="Chen Z."/>
            <person name="Engels R."/>
            <person name="Freedman E."/>
            <person name="Gellesch M."/>
            <person name="Goldberg J."/>
            <person name="Griggs A."/>
            <person name="Gujja S."/>
            <person name="Heilman E.R."/>
            <person name="Heiman D.I."/>
            <person name="Hepburn T.A."/>
            <person name="Howarth C."/>
            <person name="Jen D."/>
            <person name="Larson L."/>
            <person name="Lewis B."/>
            <person name="Mehta T."/>
            <person name="Park D."/>
            <person name="Pearson M."/>
            <person name="Richards J."/>
            <person name="Roberts A."/>
            <person name="Saif S."/>
            <person name="Shea T.D."/>
            <person name="Shenoy N."/>
            <person name="Sisk P."/>
            <person name="Stolte C."/>
            <person name="Sykes S.N."/>
            <person name="Thomson T."/>
            <person name="Walk T."/>
            <person name="White J."/>
            <person name="Yandava C."/>
            <person name="Straight P."/>
            <person name="Clardy J."/>
            <person name="Hung D."/>
            <person name="Kolter R."/>
            <person name="Mekalanos J."/>
            <person name="Walker S."/>
            <person name="Walsh C.T."/>
            <person name="Wieland-Brown L.C."/>
            <person name="Haas B."/>
            <person name="Nusbaum C."/>
            <person name="Birren B."/>
        </authorList>
    </citation>
    <scope>NUCLEOTIDE SEQUENCE [LARGE SCALE GENOMIC DNA]</scope>
    <source>
        <strain evidence="9 10">ATCC 53653</strain>
    </source>
</reference>
<keyword evidence="1" id="KW-0596">Phosphopantetheine</keyword>
<dbReference type="SMART" id="SM01294">
    <property type="entry name" value="PKS_PP_betabranch"/>
    <property type="match status" value="1"/>
</dbReference>
<feature type="domain" description="Carrier" evidence="7">
    <location>
        <begin position="23"/>
        <end position="98"/>
    </location>
</feature>
<dbReference type="InterPro" id="IPR020841">
    <property type="entry name" value="PKS_Beta-ketoAc_synthase_dom"/>
</dbReference>
<evidence type="ECO:0000256" key="6">
    <source>
        <dbReference type="SAM" id="MobiDB-lite"/>
    </source>
</evidence>
<evidence type="ECO:0000256" key="1">
    <source>
        <dbReference type="ARBA" id="ARBA00022450"/>
    </source>
</evidence>